<dbReference type="AlphaFoldDB" id="A0A9W7L3P3"/>
<feature type="compositionally biased region" description="Gly residues" evidence="1">
    <location>
        <begin position="129"/>
        <end position="143"/>
    </location>
</feature>
<dbReference type="Pfam" id="PF16029">
    <property type="entry name" value="DUF4787"/>
    <property type="match status" value="1"/>
</dbReference>
<dbReference type="PANTHER" id="PTHR35455">
    <property type="entry name" value="UNNAMED PRODUCT"/>
    <property type="match status" value="1"/>
</dbReference>
<keyword evidence="2" id="KW-0732">Signal</keyword>
<feature type="region of interest" description="Disordered" evidence="1">
    <location>
        <begin position="103"/>
        <end position="143"/>
    </location>
</feature>
<gene>
    <name evidence="3" type="ORF">TrCOL_g12039</name>
</gene>
<dbReference type="Proteomes" id="UP001165065">
    <property type="component" value="Unassembled WGS sequence"/>
</dbReference>
<accession>A0A9W7L3P3</accession>
<dbReference type="InterPro" id="IPR031985">
    <property type="entry name" value="DUF4787"/>
</dbReference>
<organism evidence="3 4">
    <name type="scientific">Triparma columacea</name>
    <dbReference type="NCBI Taxonomy" id="722753"/>
    <lineage>
        <taxon>Eukaryota</taxon>
        <taxon>Sar</taxon>
        <taxon>Stramenopiles</taxon>
        <taxon>Ochrophyta</taxon>
        <taxon>Bolidophyceae</taxon>
        <taxon>Parmales</taxon>
        <taxon>Triparmaceae</taxon>
        <taxon>Triparma</taxon>
    </lineage>
</organism>
<name>A0A9W7L3P3_9STRA</name>
<dbReference type="OrthoDB" id="1915375at2759"/>
<evidence type="ECO:0000313" key="3">
    <source>
        <dbReference type="EMBL" id="GMI25052.1"/>
    </source>
</evidence>
<keyword evidence="4" id="KW-1185">Reference proteome</keyword>
<evidence type="ECO:0000313" key="4">
    <source>
        <dbReference type="Proteomes" id="UP001165065"/>
    </source>
</evidence>
<feature type="chain" id="PRO_5040764195" evidence="2">
    <location>
        <begin position="23"/>
        <end position="143"/>
    </location>
</feature>
<comment type="caution">
    <text evidence="3">The sequence shown here is derived from an EMBL/GenBank/DDBJ whole genome shotgun (WGS) entry which is preliminary data.</text>
</comment>
<sequence length="143" mass="16492">MTHFTRLFLFLLVLLLPTGNHAKSRRQKTDTMWKNRKRECEREDDLCRGMHPDMNQNCVNKCVSPECFDEVYGPSTPGPLEDGELDPERQKLFTSCVRRDYREQKRKREMARRAEREKKKSGEDKIEEGGGSGEGGDAGEIIG</sequence>
<reference evidence="4" key="1">
    <citation type="journal article" date="2023" name="Commun. Biol.">
        <title>Genome analysis of Parmales, the sister group of diatoms, reveals the evolutionary specialization of diatoms from phago-mixotrophs to photoautotrophs.</title>
        <authorList>
            <person name="Ban H."/>
            <person name="Sato S."/>
            <person name="Yoshikawa S."/>
            <person name="Yamada K."/>
            <person name="Nakamura Y."/>
            <person name="Ichinomiya M."/>
            <person name="Sato N."/>
            <person name="Blanc-Mathieu R."/>
            <person name="Endo H."/>
            <person name="Kuwata A."/>
            <person name="Ogata H."/>
        </authorList>
    </citation>
    <scope>NUCLEOTIDE SEQUENCE [LARGE SCALE GENOMIC DNA]</scope>
</reference>
<dbReference type="EMBL" id="BRYA01000598">
    <property type="protein sequence ID" value="GMI25052.1"/>
    <property type="molecule type" value="Genomic_DNA"/>
</dbReference>
<feature type="signal peptide" evidence="2">
    <location>
        <begin position="1"/>
        <end position="22"/>
    </location>
</feature>
<evidence type="ECO:0000256" key="2">
    <source>
        <dbReference type="SAM" id="SignalP"/>
    </source>
</evidence>
<dbReference type="PANTHER" id="PTHR35455:SF1">
    <property type="entry name" value="AGAP005842-PA"/>
    <property type="match status" value="1"/>
</dbReference>
<evidence type="ECO:0000256" key="1">
    <source>
        <dbReference type="SAM" id="MobiDB-lite"/>
    </source>
</evidence>
<protein>
    <submittedName>
        <fullName evidence="3">Uncharacterized protein</fullName>
    </submittedName>
</protein>
<feature type="compositionally biased region" description="Basic and acidic residues" evidence="1">
    <location>
        <begin position="111"/>
        <end position="128"/>
    </location>
</feature>
<proteinExistence type="predicted"/>